<dbReference type="PaxDb" id="515619-EUBREC_2309"/>
<dbReference type="AlphaFoldDB" id="C4ZD80"/>
<dbReference type="Proteomes" id="UP000001477">
    <property type="component" value="Chromosome"/>
</dbReference>
<evidence type="ECO:0000313" key="1">
    <source>
        <dbReference type="EMBL" id="ACR76043.1"/>
    </source>
</evidence>
<name>C4ZD80_AGARV</name>
<proteinExistence type="predicted"/>
<gene>
    <name evidence="1" type="ordered locus">EUBREC_2309</name>
</gene>
<dbReference type="EMBL" id="CP001107">
    <property type="protein sequence ID" value="ACR76043.1"/>
    <property type="molecule type" value="Genomic_DNA"/>
</dbReference>
<organism evidence="1 2">
    <name type="scientific">Agathobacter rectalis (strain ATCC 33656 / DSM 3377 / JCM 17463 / KCTC 5835 / VPI 0990)</name>
    <name type="common">Eubacterium rectale</name>
    <dbReference type="NCBI Taxonomy" id="515619"/>
    <lineage>
        <taxon>Bacteria</taxon>
        <taxon>Bacillati</taxon>
        <taxon>Bacillota</taxon>
        <taxon>Clostridia</taxon>
        <taxon>Lachnospirales</taxon>
        <taxon>Lachnospiraceae</taxon>
        <taxon>Agathobacter</taxon>
    </lineage>
</organism>
<sequence>MLLYGARSHAANDNVTTEAARNLFIFIIKSHLSYVHCLH</sequence>
<evidence type="ECO:0000313" key="2">
    <source>
        <dbReference type="Proteomes" id="UP000001477"/>
    </source>
</evidence>
<dbReference type="HOGENOM" id="CLU_3309956_0_0_9"/>
<accession>C4ZD80</accession>
<reference evidence="1 2" key="1">
    <citation type="journal article" date="2009" name="Proc. Natl. Acad. Sci. U.S.A.">
        <title>Characterizing a model human gut microbiota composed of members of its two dominant bacterial phyla.</title>
        <authorList>
            <person name="Mahowald M.A."/>
            <person name="Rey F.E."/>
            <person name="Seedorf H."/>
            <person name="Turnbaugh P.J."/>
            <person name="Fulton R.S."/>
            <person name="Wollam A."/>
            <person name="Shah N."/>
            <person name="Wang C."/>
            <person name="Magrini V."/>
            <person name="Wilson R.K."/>
            <person name="Cantarel B.L."/>
            <person name="Coutinho P.M."/>
            <person name="Henrissat B."/>
            <person name="Crock L.W."/>
            <person name="Russell A."/>
            <person name="Verberkmoes N.C."/>
            <person name="Hettich R.L."/>
            <person name="Gordon J.I."/>
        </authorList>
    </citation>
    <scope>NUCLEOTIDE SEQUENCE [LARGE SCALE GENOMIC DNA]</scope>
    <source>
        <strain evidence="2">ATCC 33656 / DSM 3377 / JCM 17463 / KCTC 5835 / LMG 30912 / VPI 0990</strain>
    </source>
</reference>
<protein>
    <submittedName>
        <fullName evidence="1">Uncharacterized protein</fullName>
    </submittedName>
</protein>
<dbReference type="STRING" id="515619.EUBREC_2309"/>
<dbReference type="KEGG" id="ere:EUBREC_2309"/>